<reference evidence="2" key="1">
    <citation type="submission" date="2024-03" db="EMBL/GenBank/DDBJ databases">
        <title>WGS assembly of Saponaria officinalis var. Norfolk2.</title>
        <authorList>
            <person name="Jenkins J."/>
            <person name="Shu S."/>
            <person name="Grimwood J."/>
            <person name="Barry K."/>
            <person name="Goodstein D."/>
            <person name="Schmutz J."/>
            <person name="Leebens-Mack J."/>
            <person name="Osbourn A."/>
        </authorList>
    </citation>
    <scope>NUCLEOTIDE SEQUENCE [LARGE SCALE GENOMIC DNA]</scope>
    <source>
        <strain evidence="2">JIC</strain>
    </source>
</reference>
<sequence length="392" mass="45063">MDWWWQGAAGAIKHKRETEDFPSKYQNVALIVGVTGMSGNSLADMLQLSGTPGGRWKVYGVARRPQPEWQFHHRINYVQCEMGDPEDSQAKLAHLKDVTHVFYVGWVNKSSGAESCLENGIMLRNVLKAVIPNAPNLQHICLQTGQNVYTPSVDVSSEDPKQPKFAEDLPRGDGSDCYYGMEDILFEEIQKRKNLTWSVHRPAVMFGFSPYSTRNIVGSLCVYATICKHEKKPLQFPGIREAWDGYSEGADADLVADQQIWAALEHPGKGQVFCCSNGDVFKWRDLWKVLAEEFEVEFIEFKECSETLEGMMRDKGRVWEEIIEEKELLPTKLEEIGTWWYVDYVLRREPGLRSGISYSMKKSREFGFEGYRDTAESFRFWIDHTRKYKIVP</sequence>
<accession>A0AAW1JKG7</accession>
<dbReference type="PANTHER" id="PTHR32487:SF0">
    <property type="entry name" value="3-OXO-DELTA(4,5)-STEROID 5-BETA-REDUCTASE"/>
    <property type="match status" value="1"/>
</dbReference>
<dbReference type="GO" id="GO:0016627">
    <property type="term" value="F:oxidoreductase activity, acting on the CH-CH group of donors"/>
    <property type="evidence" value="ECO:0007669"/>
    <property type="project" value="UniProtKB-ARBA"/>
</dbReference>
<organism evidence="2 3">
    <name type="scientific">Saponaria officinalis</name>
    <name type="common">Common soapwort</name>
    <name type="synonym">Lychnis saponaria</name>
    <dbReference type="NCBI Taxonomy" id="3572"/>
    <lineage>
        <taxon>Eukaryota</taxon>
        <taxon>Viridiplantae</taxon>
        <taxon>Streptophyta</taxon>
        <taxon>Embryophyta</taxon>
        <taxon>Tracheophyta</taxon>
        <taxon>Spermatophyta</taxon>
        <taxon>Magnoliopsida</taxon>
        <taxon>eudicotyledons</taxon>
        <taxon>Gunneridae</taxon>
        <taxon>Pentapetalae</taxon>
        <taxon>Caryophyllales</taxon>
        <taxon>Caryophyllaceae</taxon>
        <taxon>Caryophylleae</taxon>
        <taxon>Saponaria</taxon>
    </lineage>
</organism>
<feature type="domain" description="PRISE-like Rossmann-fold" evidence="1">
    <location>
        <begin position="88"/>
        <end position="392"/>
    </location>
</feature>
<protein>
    <recommendedName>
        <fullName evidence="1">PRISE-like Rossmann-fold domain-containing protein</fullName>
    </recommendedName>
</protein>
<dbReference type="Gene3D" id="3.40.50.720">
    <property type="entry name" value="NAD(P)-binding Rossmann-like Domain"/>
    <property type="match status" value="1"/>
</dbReference>
<proteinExistence type="predicted"/>
<dbReference type="EMBL" id="JBDFQZ010000007">
    <property type="protein sequence ID" value="KAK9705353.1"/>
    <property type="molecule type" value="Genomic_DNA"/>
</dbReference>
<evidence type="ECO:0000313" key="2">
    <source>
        <dbReference type="EMBL" id="KAK9705353.1"/>
    </source>
</evidence>
<name>A0AAW1JKG7_SAPOF</name>
<dbReference type="CDD" id="cd08948">
    <property type="entry name" value="5beta-POR_like_SDR_a"/>
    <property type="match status" value="1"/>
</dbReference>
<dbReference type="Pfam" id="PF22917">
    <property type="entry name" value="PRISE"/>
    <property type="match status" value="1"/>
</dbReference>
<dbReference type="PANTHER" id="PTHR32487">
    <property type="entry name" value="3-OXO-DELTA(4,5)-STEROID 5-BETA-REDUCTASE"/>
    <property type="match status" value="1"/>
</dbReference>
<gene>
    <name evidence="2" type="ORF">RND81_07G050500</name>
</gene>
<comment type="caution">
    <text evidence="2">The sequence shown here is derived from an EMBL/GenBank/DDBJ whole genome shotgun (WGS) entry which is preliminary data.</text>
</comment>
<dbReference type="InterPro" id="IPR055222">
    <property type="entry name" value="PRISE-like_Rossmann-fold"/>
</dbReference>
<dbReference type="InterPro" id="IPR036291">
    <property type="entry name" value="NAD(P)-bd_dom_sf"/>
</dbReference>
<evidence type="ECO:0000313" key="3">
    <source>
        <dbReference type="Proteomes" id="UP001443914"/>
    </source>
</evidence>
<dbReference type="Proteomes" id="UP001443914">
    <property type="component" value="Unassembled WGS sequence"/>
</dbReference>
<dbReference type="GO" id="GO:0006629">
    <property type="term" value="P:lipid metabolic process"/>
    <property type="evidence" value="ECO:0007669"/>
    <property type="project" value="UniProtKB-ARBA"/>
</dbReference>
<keyword evidence="3" id="KW-1185">Reference proteome</keyword>
<evidence type="ECO:0000259" key="1">
    <source>
        <dbReference type="Pfam" id="PF22917"/>
    </source>
</evidence>
<dbReference type="SUPFAM" id="SSF51735">
    <property type="entry name" value="NAD(P)-binding Rossmann-fold domains"/>
    <property type="match status" value="1"/>
</dbReference>
<dbReference type="AlphaFoldDB" id="A0AAW1JKG7"/>